<comment type="similarity">
    <text evidence="2">Belongs to the GST superfamily.</text>
</comment>
<dbReference type="Gene3D" id="1.20.1050.10">
    <property type="match status" value="1"/>
</dbReference>
<dbReference type="SFLD" id="SFLDS00019">
    <property type="entry name" value="Glutathione_Transferase_(cytos"/>
    <property type="match status" value="1"/>
</dbReference>
<dbReference type="EMBL" id="CAMPGE010020764">
    <property type="protein sequence ID" value="CAI2378969.1"/>
    <property type="molecule type" value="Genomic_DNA"/>
</dbReference>
<evidence type="ECO:0000256" key="1">
    <source>
        <dbReference type="ARBA" id="ARBA00011738"/>
    </source>
</evidence>
<dbReference type="InterPro" id="IPR036282">
    <property type="entry name" value="Glutathione-S-Trfase_C_sf"/>
</dbReference>
<dbReference type="SUPFAM" id="SSF52833">
    <property type="entry name" value="Thioredoxin-like"/>
    <property type="match status" value="1"/>
</dbReference>
<dbReference type="Pfam" id="PF00043">
    <property type="entry name" value="GST_C"/>
    <property type="match status" value="1"/>
</dbReference>
<dbReference type="InterPro" id="IPR040079">
    <property type="entry name" value="Glutathione_S-Trfase"/>
</dbReference>
<dbReference type="PANTHER" id="PTHR43969">
    <property type="entry name" value="GLUTATHIONE S TRANSFERASE D10, ISOFORM A-RELATED"/>
    <property type="match status" value="1"/>
</dbReference>
<organism evidence="5 6">
    <name type="scientific">Euplotes crassus</name>
    <dbReference type="NCBI Taxonomy" id="5936"/>
    <lineage>
        <taxon>Eukaryota</taxon>
        <taxon>Sar</taxon>
        <taxon>Alveolata</taxon>
        <taxon>Ciliophora</taxon>
        <taxon>Intramacronucleata</taxon>
        <taxon>Spirotrichea</taxon>
        <taxon>Hypotrichia</taxon>
        <taxon>Euplotida</taxon>
        <taxon>Euplotidae</taxon>
        <taxon>Moneuplotes</taxon>
    </lineage>
</organism>
<proteinExistence type="inferred from homology"/>
<evidence type="ECO:0000259" key="4">
    <source>
        <dbReference type="PROSITE" id="PS50405"/>
    </source>
</evidence>
<keyword evidence="6" id="KW-1185">Reference proteome</keyword>
<dbReference type="PROSITE" id="PS50404">
    <property type="entry name" value="GST_NTER"/>
    <property type="match status" value="1"/>
</dbReference>
<dbReference type="InterPro" id="IPR010987">
    <property type="entry name" value="Glutathione-S-Trfase_C-like"/>
</dbReference>
<dbReference type="Gene3D" id="3.40.30.10">
    <property type="entry name" value="Glutaredoxin"/>
    <property type="match status" value="1"/>
</dbReference>
<evidence type="ECO:0008006" key="7">
    <source>
        <dbReference type="Google" id="ProtNLM"/>
    </source>
</evidence>
<reference evidence="5" key="1">
    <citation type="submission" date="2023-07" db="EMBL/GenBank/DDBJ databases">
        <authorList>
            <consortium name="AG Swart"/>
            <person name="Singh M."/>
            <person name="Singh A."/>
            <person name="Seah K."/>
            <person name="Emmerich C."/>
        </authorList>
    </citation>
    <scope>NUCLEOTIDE SEQUENCE</scope>
    <source>
        <strain evidence="5">DP1</strain>
    </source>
</reference>
<dbReference type="GO" id="GO:0006749">
    <property type="term" value="P:glutathione metabolic process"/>
    <property type="evidence" value="ECO:0007669"/>
    <property type="project" value="TreeGrafter"/>
</dbReference>
<comment type="caution">
    <text evidence="5">The sequence shown here is derived from an EMBL/GenBank/DDBJ whole genome shotgun (WGS) entry which is preliminary data.</text>
</comment>
<evidence type="ECO:0000313" key="6">
    <source>
        <dbReference type="Proteomes" id="UP001295684"/>
    </source>
</evidence>
<protein>
    <recommendedName>
        <fullName evidence="7">Glutathione transferase</fullName>
    </recommendedName>
</protein>
<comment type="subunit">
    <text evidence="1">Homodimer.</text>
</comment>
<accession>A0AAD1XU68</accession>
<feature type="domain" description="GST C-terminal" evidence="4">
    <location>
        <begin position="90"/>
        <end position="222"/>
    </location>
</feature>
<dbReference type="SFLD" id="SFLDG00358">
    <property type="entry name" value="Main_(cytGST)"/>
    <property type="match status" value="1"/>
</dbReference>
<dbReference type="InterPro" id="IPR004046">
    <property type="entry name" value="GST_C"/>
</dbReference>
<sequence>MTKLTFHGNIVSQPVRTTLWTLRTLGLEHDYKHVELFKDTRSEEFTSKVNVFGQVPALDVDGTLISQSNTIIRYLANEHDKDGIILPTGDHLERAQAEEILDIAATSVRFNMLKAIGPIAIGPLFLGREKISEEEEKKLIEEVQATFGKLNTKLGDKTYFTGDKLTAGDVHIFNEIQTATALLKIDLSDHSQLNTWYEKVGQNEVVAELSKEMFEAFAALSK</sequence>
<dbReference type="PROSITE" id="PS50405">
    <property type="entry name" value="GST_CTER"/>
    <property type="match status" value="1"/>
</dbReference>
<name>A0AAD1XU68_EUPCR</name>
<feature type="domain" description="GST N-terminal" evidence="3">
    <location>
        <begin position="2"/>
        <end position="83"/>
    </location>
</feature>
<evidence type="ECO:0000256" key="2">
    <source>
        <dbReference type="RuleBase" id="RU003494"/>
    </source>
</evidence>
<dbReference type="GO" id="GO:0004364">
    <property type="term" value="F:glutathione transferase activity"/>
    <property type="evidence" value="ECO:0007669"/>
    <property type="project" value="TreeGrafter"/>
</dbReference>
<dbReference type="InterPro" id="IPR036249">
    <property type="entry name" value="Thioredoxin-like_sf"/>
</dbReference>
<dbReference type="Pfam" id="PF02798">
    <property type="entry name" value="GST_N"/>
    <property type="match status" value="1"/>
</dbReference>
<evidence type="ECO:0000259" key="3">
    <source>
        <dbReference type="PROSITE" id="PS50404"/>
    </source>
</evidence>
<dbReference type="SUPFAM" id="SSF47616">
    <property type="entry name" value="GST C-terminal domain-like"/>
    <property type="match status" value="1"/>
</dbReference>
<evidence type="ECO:0000313" key="5">
    <source>
        <dbReference type="EMBL" id="CAI2378969.1"/>
    </source>
</evidence>
<dbReference type="Proteomes" id="UP001295684">
    <property type="component" value="Unassembled WGS sequence"/>
</dbReference>
<dbReference type="AlphaFoldDB" id="A0AAD1XU68"/>
<dbReference type="PANTHER" id="PTHR43969:SF9">
    <property type="entry name" value="GLUTATHIONE S TRANSFERASE D10, ISOFORM A-RELATED"/>
    <property type="match status" value="1"/>
</dbReference>
<dbReference type="InterPro" id="IPR004045">
    <property type="entry name" value="Glutathione_S-Trfase_N"/>
</dbReference>
<gene>
    <name evidence="5" type="ORF">ECRASSUSDP1_LOCUS20373</name>
</gene>